<dbReference type="Gene3D" id="3.40.470.10">
    <property type="entry name" value="Uracil-DNA glycosylase-like domain"/>
    <property type="match status" value="1"/>
</dbReference>
<gene>
    <name evidence="13" type="ORF">CVU82_01250</name>
</gene>
<reference evidence="13 14" key="1">
    <citation type="journal article" date="2017" name="ISME J.">
        <title>Potential for microbial H2 and metal transformations associated with novel bacteria and archaea in deep terrestrial subsurface sediments.</title>
        <authorList>
            <person name="Hernsdorf A.W."/>
            <person name="Amano Y."/>
            <person name="Miyakawa K."/>
            <person name="Ise K."/>
            <person name="Suzuki Y."/>
            <person name="Anantharaman K."/>
            <person name="Probst A."/>
            <person name="Burstein D."/>
            <person name="Thomas B.C."/>
            <person name="Banfield J.F."/>
        </authorList>
    </citation>
    <scope>NUCLEOTIDE SEQUENCE [LARGE SCALE GENOMIC DNA]</scope>
    <source>
        <strain evidence="13">HGW-Falkowbacteria-1</strain>
    </source>
</reference>
<keyword evidence="5" id="KW-0004">4Fe-4S</keyword>
<dbReference type="SUPFAM" id="SSF52141">
    <property type="entry name" value="Uracil-DNA glycosylase-like"/>
    <property type="match status" value="1"/>
</dbReference>
<dbReference type="Proteomes" id="UP000233517">
    <property type="component" value="Unassembled WGS sequence"/>
</dbReference>
<comment type="caution">
    <text evidence="13">The sequence shown here is derived from an EMBL/GenBank/DDBJ whole genome shotgun (WGS) entry which is preliminary data.</text>
</comment>
<evidence type="ECO:0000256" key="4">
    <source>
        <dbReference type="ARBA" id="ARBA00019403"/>
    </source>
</evidence>
<dbReference type="Pfam" id="PF03167">
    <property type="entry name" value="UDG"/>
    <property type="match status" value="1"/>
</dbReference>
<keyword evidence="9" id="KW-0408">Iron</keyword>
<evidence type="ECO:0000256" key="5">
    <source>
        <dbReference type="ARBA" id="ARBA00022485"/>
    </source>
</evidence>
<keyword evidence="8" id="KW-0378">Hydrolase</keyword>
<dbReference type="PANTHER" id="PTHR33693:SF1">
    <property type="entry name" value="TYPE-4 URACIL-DNA GLYCOSYLASE"/>
    <property type="match status" value="1"/>
</dbReference>
<dbReference type="GO" id="GO:0004844">
    <property type="term" value="F:uracil DNA N-glycosylase activity"/>
    <property type="evidence" value="ECO:0007669"/>
    <property type="project" value="UniProtKB-EC"/>
</dbReference>
<dbReference type="AlphaFoldDB" id="A0A2N2EAT9"/>
<dbReference type="GO" id="GO:0006281">
    <property type="term" value="P:DNA repair"/>
    <property type="evidence" value="ECO:0007669"/>
    <property type="project" value="UniProtKB-KW"/>
</dbReference>
<dbReference type="InterPro" id="IPR051536">
    <property type="entry name" value="UDG_Type-4/5"/>
</dbReference>
<evidence type="ECO:0000313" key="14">
    <source>
        <dbReference type="Proteomes" id="UP000233517"/>
    </source>
</evidence>
<protein>
    <recommendedName>
        <fullName evidence="4">Type-4 uracil-DNA glycosylase</fullName>
        <ecNumber evidence="3">3.2.2.27</ecNumber>
    </recommendedName>
</protein>
<dbReference type="GO" id="GO:0046872">
    <property type="term" value="F:metal ion binding"/>
    <property type="evidence" value="ECO:0007669"/>
    <property type="project" value="UniProtKB-KW"/>
</dbReference>
<keyword evidence="11" id="KW-0234">DNA repair</keyword>
<evidence type="ECO:0000256" key="7">
    <source>
        <dbReference type="ARBA" id="ARBA00022763"/>
    </source>
</evidence>
<keyword evidence="10" id="KW-0411">Iron-sulfur</keyword>
<dbReference type="GO" id="GO:0051539">
    <property type="term" value="F:4 iron, 4 sulfur cluster binding"/>
    <property type="evidence" value="ECO:0007669"/>
    <property type="project" value="UniProtKB-KW"/>
</dbReference>
<dbReference type="SMART" id="SM00987">
    <property type="entry name" value="UreE_C"/>
    <property type="match status" value="1"/>
</dbReference>
<keyword evidence="7" id="KW-0227">DNA damage</keyword>
<evidence type="ECO:0000259" key="12">
    <source>
        <dbReference type="SMART" id="SM00986"/>
    </source>
</evidence>
<dbReference type="SMART" id="SM00986">
    <property type="entry name" value="UDG"/>
    <property type="match status" value="1"/>
</dbReference>
<dbReference type="EC" id="3.2.2.27" evidence="3"/>
<comment type="similarity">
    <text evidence="2">Belongs to the uracil-DNA glycosylase (UDG) superfamily. Type 4 (UDGa) family.</text>
</comment>
<evidence type="ECO:0000256" key="8">
    <source>
        <dbReference type="ARBA" id="ARBA00022801"/>
    </source>
</evidence>
<dbReference type="EMBL" id="PHAI01000001">
    <property type="protein sequence ID" value="PKM91854.1"/>
    <property type="molecule type" value="Genomic_DNA"/>
</dbReference>
<dbReference type="InterPro" id="IPR036895">
    <property type="entry name" value="Uracil-DNA_glycosylase-like_sf"/>
</dbReference>
<name>A0A2N2EAT9_9BACT</name>
<organism evidence="13 14">
    <name type="scientific">Candidatus Falkowbacteria bacterium HGW-Falkowbacteria-1</name>
    <dbReference type="NCBI Taxonomy" id="2013768"/>
    <lineage>
        <taxon>Bacteria</taxon>
        <taxon>Candidatus Falkowiibacteriota</taxon>
    </lineage>
</organism>
<evidence type="ECO:0000256" key="2">
    <source>
        <dbReference type="ARBA" id="ARBA00006521"/>
    </source>
</evidence>
<evidence type="ECO:0000256" key="3">
    <source>
        <dbReference type="ARBA" id="ARBA00012030"/>
    </source>
</evidence>
<sequence>MNKKQKLNDLNNRMVQDKNLPLQESNLVFGEGSSEAEIFFIGEAPGIKEDQLCRPFVGRSGQLLTKTIESLGLKREDVYISNIVKRRPPENRDPLSEEIEAYKPYLKEQIEIIKPKIIVTLGRFSMNYFIEKAKISKDQGKTFKVGDYLIVPMFHPAAALRGTTVLNQFQESFKKLPVVLKKYDDLMSGDDK</sequence>
<comment type="catalytic activity">
    <reaction evidence="1">
        <text>Hydrolyzes single-stranded DNA or mismatched double-stranded DNA and polynucleotides, releasing free uracil.</text>
        <dbReference type="EC" id="3.2.2.27"/>
    </reaction>
</comment>
<dbReference type="InterPro" id="IPR005273">
    <property type="entry name" value="Ura-DNA_glyco_family4"/>
</dbReference>
<dbReference type="NCBIfam" id="TIGR00758">
    <property type="entry name" value="UDG_fam4"/>
    <property type="match status" value="1"/>
</dbReference>
<evidence type="ECO:0000256" key="10">
    <source>
        <dbReference type="ARBA" id="ARBA00023014"/>
    </source>
</evidence>
<accession>A0A2N2EAT9</accession>
<keyword evidence="6" id="KW-0479">Metal-binding</keyword>
<evidence type="ECO:0000256" key="11">
    <source>
        <dbReference type="ARBA" id="ARBA00023204"/>
    </source>
</evidence>
<dbReference type="PANTHER" id="PTHR33693">
    <property type="entry name" value="TYPE-5 URACIL-DNA GLYCOSYLASE"/>
    <property type="match status" value="1"/>
</dbReference>
<evidence type="ECO:0000256" key="9">
    <source>
        <dbReference type="ARBA" id="ARBA00023004"/>
    </source>
</evidence>
<evidence type="ECO:0000256" key="6">
    <source>
        <dbReference type="ARBA" id="ARBA00022723"/>
    </source>
</evidence>
<dbReference type="CDD" id="cd10030">
    <property type="entry name" value="UDG-F4_TTUDGA_SPO1dp_like"/>
    <property type="match status" value="1"/>
</dbReference>
<dbReference type="InterPro" id="IPR005122">
    <property type="entry name" value="Uracil-DNA_glycosylase-like"/>
</dbReference>
<feature type="domain" description="Uracil-DNA glycosylase-like" evidence="12">
    <location>
        <begin position="29"/>
        <end position="170"/>
    </location>
</feature>
<proteinExistence type="inferred from homology"/>
<evidence type="ECO:0000256" key="1">
    <source>
        <dbReference type="ARBA" id="ARBA00001400"/>
    </source>
</evidence>
<evidence type="ECO:0000313" key="13">
    <source>
        <dbReference type="EMBL" id="PKM91854.1"/>
    </source>
</evidence>